<keyword evidence="8 9" id="KW-0676">Redox-active center</keyword>
<feature type="transmembrane region" description="Helical" evidence="10">
    <location>
        <begin position="49"/>
        <end position="75"/>
    </location>
</feature>
<dbReference type="SUPFAM" id="SSF55424">
    <property type="entry name" value="FAD/NAD-linked reductases, dimerisation (C-terminal) domain"/>
    <property type="match status" value="1"/>
</dbReference>
<dbReference type="InterPro" id="IPR023753">
    <property type="entry name" value="FAD/NAD-binding_dom"/>
</dbReference>
<feature type="domain" description="FAD/NAD(P)-binding" evidence="12">
    <location>
        <begin position="239"/>
        <end position="553"/>
    </location>
</feature>
<keyword evidence="10" id="KW-0812">Transmembrane</keyword>
<dbReference type="eggNOG" id="COG0398">
    <property type="taxonomic scope" value="Bacteria"/>
</dbReference>
<accession>A0A084IPS9</accession>
<dbReference type="InterPro" id="IPR032816">
    <property type="entry name" value="VTT_dom"/>
</dbReference>
<keyword evidence="15" id="KW-1185">Reference proteome</keyword>
<dbReference type="SUPFAM" id="SSF51905">
    <property type="entry name" value="FAD/NAD(P)-binding domain"/>
    <property type="match status" value="1"/>
</dbReference>
<dbReference type="Pfam" id="PF09335">
    <property type="entry name" value="VTT_dom"/>
    <property type="match status" value="1"/>
</dbReference>
<dbReference type="STRING" id="1304275.C41B8_03821"/>
<evidence type="ECO:0000256" key="3">
    <source>
        <dbReference type="ARBA" id="ARBA00022630"/>
    </source>
</evidence>
<dbReference type="AlphaFoldDB" id="A0A084IPS9"/>
<feature type="domain" description="Pyridine nucleotide-disulphide oxidoreductase dimerisation" evidence="11">
    <location>
        <begin position="575"/>
        <end position="679"/>
    </location>
</feature>
<dbReference type="GO" id="GO:0050660">
    <property type="term" value="F:flavin adenine dinucleotide binding"/>
    <property type="evidence" value="ECO:0007669"/>
    <property type="project" value="TreeGrafter"/>
</dbReference>
<dbReference type="InterPro" id="IPR012999">
    <property type="entry name" value="Pyr_OxRdtase_I_AS"/>
</dbReference>
<evidence type="ECO:0000256" key="9">
    <source>
        <dbReference type="RuleBase" id="RU003691"/>
    </source>
</evidence>
<evidence type="ECO:0000256" key="2">
    <source>
        <dbReference type="ARBA" id="ARBA00007532"/>
    </source>
</evidence>
<feature type="transmembrane region" description="Helical" evidence="10">
    <location>
        <begin position="195"/>
        <end position="218"/>
    </location>
</feature>
<evidence type="ECO:0000256" key="5">
    <source>
        <dbReference type="ARBA" id="ARBA00022857"/>
    </source>
</evidence>
<keyword evidence="6 9" id="KW-0560">Oxidoreductase</keyword>
<feature type="transmembrane region" description="Helical" evidence="10">
    <location>
        <begin position="163"/>
        <end position="183"/>
    </location>
</feature>
<protein>
    <recommendedName>
        <fullName evidence="16">Pyridine nucleotide-disulfide oxidoreductase</fullName>
    </recommendedName>
</protein>
<evidence type="ECO:0008006" key="16">
    <source>
        <dbReference type="Google" id="ProtNLM"/>
    </source>
</evidence>
<dbReference type="OrthoDB" id="9800167at2"/>
<comment type="caution">
    <text evidence="14">The sequence shown here is derived from an EMBL/GenBank/DDBJ whole genome shotgun (WGS) entry which is preliminary data.</text>
</comment>
<dbReference type="FunFam" id="3.30.390.30:FF:000001">
    <property type="entry name" value="Dihydrolipoyl dehydrogenase"/>
    <property type="match status" value="1"/>
</dbReference>
<gene>
    <name evidence="14" type="ORF">C41B8_03821</name>
</gene>
<reference evidence="14 15" key="1">
    <citation type="submission" date="2013-03" db="EMBL/GenBank/DDBJ databases">
        <title>Salinisphaera hydrothermalis C41B8 Genome Sequencing.</title>
        <authorList>
            <person name="Li C."/>
            <person name="Lai Q."/>
            <person name="Shao Z."/>
        </authorList>
    </citation>
    <scope>NUCLEOTIDE SEQUENCE [LARGE SCALE GENOMIC DNA]</scope>
    <source>
        <strain evidence="14 15">C41B8</strain>
    </source>
</reference>
<dbReference type="InterPro" id="IPR004099">
    <property type="entry name" value="Pyr_nucl-diS_OxRdtase_dimer"/>
</dbReference>
<evidence type="ECO:0000256" key="4">
    <source>
        <dbReference type="ARBA" id="ARBA00022827"/>
    </source>
</evidence>
<evidence type="ECO:0000259" key="12">
    <source>
        <dbReference type="Pfam" id="PF07992"/>
    </source>
</evidence>
<evidence type="ECO:0000256" key="10">
    <source>
        <dbReference type="SAM" id="Phobius"/>
    </source>
</evidence>
<dbReference type="PRINTS" id="PR00368">
    <property type="entry name" value="FADPNR"/>
</dbReference>
<dbReference type="Gene3D" id="3.50.50.60">
    <property type="entry name" value="FAD/NAD(P)-binding domain"/>
    <property type="match status" value="2"/>
</dbReference>
<feature type="transmembrane region" description="Helical" evidence="10">
    <location>
        <begin position="134"/>
        <end position="156"/>
    </location>
</feature>
<keyword evidence="10" id="KW-1133">Transmembrane helix</keyword>
<dbReference type="PRINTS" id="PR00411">
    <property type="entry name" value="PNDRDTASEI"/>
</dbReference>
<evidence type="ECO:0000256" key="7">
    <source>
        <dbReference type="ARBA" id="ARBA00023157"/>
    </source>
</evidence>
<dbReference type="InterPro" id="IPR016156">
    <property type="entry name" value="FAD/NAD-linked_Rdtase_dimer_sf"/>
</dbReference>
<dbReference type="RefSeq" id="WP_037334542.1">
    <property type="nucleotide sequence ID" value="NZ_APNK01000003.1"/>
</dbReference>
<evidence type="ECO:0000259" key="11">
    <source>
        <dbReference type="Pfam" id="PF02852"/>
    </source>
</evidence>
<proteinExistence type="inferred from homology"/>
<keyword evidence="10" id="KW-0472">Membrane</keyword>
<dbReference type="PANTHER" id="PTHR43014">
    <property type="entry name" value="MERCURIC REDUCTASE"/>
    <property type="match status" value="1"/>
</dbReference>
<dbReference type="GO" id="GO:0005886">
    <property type="term" value="C:plasma membrane"/>
    <property type="evidence" value="ECO:0007669"/>
    <property type="project" value="UniProtKB-ARBA"/>
</dbReference>
<dbReference type="Pfam" id="PF02852">
    <property type="entry name" value="Pyr_redox_dim"/>
    <property type="match status" value="1"/>
</dbReference>
<comment type="similarity">
    <text evidence="2 9">Belongs to the class-I pyridine nucleotide-disulfide oxidoreductase family.</text>
</comment>
<keyword evidence="3 9" id="KW-0285">Flavoprotein</keyword>
<feature type="domain" description="VTT" evidence="13">
    <location>
        <begin position="71"/>
        <end position="184"/>
    </location>
</feature>
<evidence type="ECO:0000259" key="13">
    <source>
        <dbReference type="Pfam" id="PF09335"/>
    </source>
</evidence>
<evidence type="ECO:0000256" key="8">
    <source>
        <dbReference type="ARBA" id="ARBA00023284"/>
    </source>
</evidence>
<dbReference type="GO" id="GO:0003955">
    <property type="term" value="F:NAD(P)H dehydrogenase (quinone) activity"/>
    <property type="evidence" value="ECO:0007669"/>
    <property type="project" value="TreeGrafter"/>
</dbReference>
<dbReference type="PROSITE" id="PS00076">
    <property type="entry name" value="PYRIDINE_REDOX_1"/>
    <property type="match status" value="1"/>
</dbReference>
<dbReference type="PATRIC" id="fig|1304275.5.peg.777"/>
<sequence length="714" mass="77496">MTALRVSIAVALVAAVIAFFALGLGQYLDLAYLKSRHAELAAVVGAHELLASTLFFVAYVAMAALSLPGAAVMTLAGGALFGVAQGVLLVSFASSIGATLAFLAARFVLRDWVQRRYGQRLAAIDRGVNRDGAFYLFSLRLVPVFPFFIINLLMGLTALRATTFYWVSQLGMLPGTLVYVYAGTRLAAIQRLGDVLSPGLIVAFVLLGLFPLIARWVVAWLQRRRRERAFAKPRRFDRNLIVIGAGSAGLVTAYIAATVRARVTLIERHRMGGDCLNYGCVPSKTLIRSARVAALMRRGTDFGVQAEQVRVDFAAVMARVREAIARIAPHDSIERYTSLGVEVIEGEARLTSPWSVAVDGRELTARGIVIATGARPRILDLPGLDTVAYLTSDTVWNLTELPARLVVLGGGPIACELGQAFARFGSRVTIVQRAAQLLTREDTDVSERARSALGADGVDVCTGHVARAVTERDGESVLLCEHDGRETAYAFDRLLIAVGRTPNTEGLGLEALGIETGRALAVNEFLQTGHPSILACGDVAGPFRFTHAAAHQAWHAAVNALFGGVRRFKVDYSVIPEVTYTEPEIARVGLNETRAARDGIAYEVTHYDLDGLDRMIIDGASSGFIKVLTRPGRDVILGVTIVGDEAGELIGEFVTAMRHGLGLNKILGTIHAYPTRLEANKYVAGEWKRAHAPAWILAWLGRWHTWRRHDRRRS</sequence>
<dbReference type="PANTHER" id="PTHR43014:SF2">
    <property type="entry name" value="MERCURIC REDUCTASE"/>
    <property type="match status" value="1"/>
</dbReference>
<dbReference type="GO" id="GO:0016668">
    <property type="term" value="F:oxidoreductase activity, acting on a sulfur group of donors, NAD(P) as acceptor"/>
    <property type="evidence" value="ECO:0007669"/>
    <property type="project" value="InterPro"/>
</dbReference>
<dbReference type="eggNOG" id="COG1249">
    <property type="taxonomic scope" value="Bacteria"/>
</dbReference>
<keyword evidence="7" id="KW-1015">Disulfide bond</keyword>
<dbReference type="InterPro" id="IPR036188">
    <property type="entry name" value="FAD/NAD-bd_sf"/>
</dbReference>
<comment type="cofactor">
    <cofactor evidence="1">
        <name>FAD</name>
        <dbReference type="ChEBI" id="CHEBI:57692"/>
    </cofactor>
</comment>
<organism evidence="14 15">
    <name type="scientific">Salinisphaera hydrothermalis (strain C41B8)</name>
    <dbReference type="NCBI Taxonomy" id="1304275"/>
    <lineage>
        <taxon>Bacteria</taxon>
        <taxon>Pseudomonadati</taxon>
        <taxon>Pseudomonadota</taxon>
        <taxon>Gammaproteobacteria</taxon>
        <taxon>Salinisphaerales</taxon>
        <taxon>Salinisphaeraceae</taxon>
        <taxon>Salinisphaera</taxon>
    </lineage>
</organism>
<keyword evidence="5" id="KW-0521">NADP</keyword>
<evidence type="ECO:0000313" key="14">
    <source>
        <dbReference type="EMBL" id="KEZ78713.1"/>
    </source>
</evidence>
<evidence type="ECO:0000256" key="6">
    <source>
        <dbReference type="ARBA" id="ARBA00023002"/>
    </source>
</evidence>
<evidence type="ECO:0000256" key="1">
    <source>
        <dbReference type="ARBA" id="ARBA00001974"/>
    </source>
</evidence>
<keyword evidence="4 9" id="KW-0274">FAD</keyword>
<dbReference type="Pfam" id="PF07992">
    <property type="entry name" value="Pyr_redox_2"/>
    <property type="match status" value="1"/>
</dbReference>
<name>A0A084IPS9_SALHC</name>
<dbReference type="Proteomes" id="UP000028302">
    <property type="component" value="Unassembled WGS sequence"/>
</dbReference>
<dbReference type="Gene3D" id="3.30.390.30">
    <property type="match status" value="1"/>
</dbReference>
<feature type="transmembrane region" description="Helical" evidence="10">
    <location>
        <begin position="87"/>
        <end position="109"/>
    </location>
</feature>
<feature type="transmembrane region" description="Helical" evidence="10">
    <location>
        <begin position="239"/>
        <end position="257"/>
    </location>
</feature>
<evidence type="ECO:0000313" key="15">
    <source>
        <dbReference type="Proteomes" id="UP000028302"/>
    </source>
</evidence>
<dbReference type="EMBL" id="APNK01000003">
    <property type="protein sequence ID" value="KEZ78713.1"/>
    <property type="molecule type" value="Genomic_DNA"/>
</dbReference>